<dbReference type="EMBL" id="MTJN01000002">
    <property type="protein sequence ID" value="OOV08938.1"/>
    <property type="molecule type" value="Genomic_DNA"/>
</dbReference>
<reference evidence="1 2" key="1">
    <citation type="submission" date="2017-01" db="EMBL/GenBank/DDBJ databases">
        <title>Genome sequencing of Rhodoferax fermentans JCM 7819.</title>
        <authorList>
            <person name="Kim Y.J."/>
            <person name="Farh M.E.-A."/>
            <person name="Yang D.-C."/>
        </authorList>
    </citation>
    <scope>NUCLEOTIDE SEQUENCE [LARGE SCALE GENOMIC DNA]</scope>
    <source>
        <strain evidence="1 2">JCM 7819</strain>
    </source>
</reference>
<dbReference type="OrthoDB" id="9151596at2"/>
<dbReference type="RefSeq" id="WP_078366803.1">
    <property type="nucleotide sequence ID" value="NZ_MTJN01000002.1"/>
</dbReference>
<sequence>MTPTDWFRNSDWSSDIQERFLAKLARSRTQRDQYLVIQALTLSRSHPQAALQLVDLYFATQKGQFEDVRALSARAAAYQSIRNNALAVAAMKEILAIERQRPQQKTTTYVEYPYFVASIGMDSEFSSAFSVLEERAGDLKFPVDEFKWHAAYSIISYALRDIEAARTHAGMALDAAKIKKSGFRFHQSLGLVGKEHQATVSTLRQIYA</sequence>
<name>A0A1T1AYA3_RHOFE</name>
<evidence type="ECO:0000313" key="1">
    <source>
        <dbReference type="EMBL" id="OOV08938.1"/>
    </source>
</evidence>
<dbReference type="AlphaFoldDB" id="A0A1T1AYA3"/>
<dbReference type="Proteomes" id="UP000190750">
    <property type="component" value="Unassembled WGS sequence"/>
</dbReference>
<protein>
    <submittedName>
        <fullName evidence="1">Uncharacterized protein</fullName>
    </submittedName>
</protein>
<accession>A0A1T1AYA3</accession>
<keyword evidence="2" id="KW-1185">Reference proteome</keyword>
<organism evidence="1 2">
    <name type="scientific">Rhodoferax fermentans</name>
    <dbReference type="NCBI Taxonomy" id="28066"/>
    <lineage>
        <taxon>Bacteria</taxon>
        <taxon>Pseudomonadati</taxon>
        <taxon>Pseudomonadota</taxon>
        <taxon>Betaproteobacteria</taxon>
        <taxon>Burkholderiales</taxon>
        <taxon>Comamonadaceae</taxon>
        <taxon>Rhodoferax</taxon>
    </lineage>
</organism>
<comment type="caution">
    <text evidence="1">The sequence shown here is derived from an EMBL/GenBank/DDBJ whole genome shotgun (WGS) entry which is preliminary data.</text>
</comment>
<proteinExistence type="predicted"/>
<gene>
    <name evidence="1" type="ORF">RF819_06265</name>
</gene>
<dbReference type="STRING" id="28066.RF819_06265"/>
<evidence type="ECO:0000313" key="2">
    <source>
        <dbReference type="Proteomes" id="UP000190750"/>
    </source>
</evidence>